<comment type="subcellular location">
    <subcellularLocation>
        <location evidence="1">Cell membrane</location>
        <topology evidence="1">Multi-pass membrane protein</topology>
    </subcellularLocation>
</comment>
<dbReference type="Pfam" id="PF01032">
    <property type="entry name" value="FecCD"/>
    <property type="match status" value="1"/>
</dbReference>
<keyword evidence="4" id="KW-1003">Cell membrane</keyword>
<name>A0A4V3CGS9_9GAMM</name>
<dbReference type="AlphaFoldDB" id="A0A4V3CGS9"/>
<evidence type="ECO:0000313" key="10">
    <source>
        <dbReference type="Proteomes" id="UP000294656"/>
    </source>
</evidence>
<evidence type="ECO:0000256" key="4">
    <source>
        <dbReference type="ARBA" id="ARBA00022475"/>
    </source>
</evidence>
<dbReference type="SUPFAM" id="SSF81345">
    <property type="entry name" value="ABC transporter involved in vitamin B12 uptake, BtuC"/>
    <property type="match status" value="1"/>
</dbReference>
<comment type="caution">
    <text evidence="9">The sequence shown here is derived from an EMBL/GenBank/DDBJ whole genome shotgun (WGS) entry which is preliminary data.</text>
</comment>
<dbReference type="Proteomes" id="UP000294656">
    <property type="component" value="Unassembled WGS sequence"/>
</dbReference>
<keyword evidence="6 8" id="KW-1133">Transmembrane helix</keyword>
<feature type="transmembrane region" description="Helical" evidence="8">
    <location>
        <begin position="332"/>
        <end position="350"/>
    </location>
</feature>
<dbReference type="EMBL" id="SNXC01000010">
    <property type="protein sequence ID" value="TDO98902.1"/>
    <property type="molecule type" value="Genomic_DNA"/>
</dbReference>
<reference evidence="9 10" key="1">
    <citation type="submission" date="2019-03" db="EMBL/GenBank/DDBJ databases">
        <title>Genomic Encyclopedia of Type Strains, Phase III (KMG-III): the genomes of soil and plant-associated and newly described type strains.</title>
        <authorList>
            <person name="Whitman W."/>
        </authorList>
    </citation>
    <scope>NUCLEOTIDE SEQUENCE [LARGE SCALE GENOMIC DNA]</scope>
    <source>
        <strain evidence="9 10">CECT 7378</strain>
    </source>
</reference>
<feature type="transmembrane region" description="Helical" evidence="8">
    <location>
        <begin position="35"/>
        <end position="55"/>
    </location>
</feature>
<accession>A0A4V3CGS9</accession>
<dbReference type="GO" id="GO:0005886">
    <property type="term" value="C:plasma membrane"/>
    <property type="evidence" value="ECO:0007669"/>
    <property type="project" value="UniProtKB-SubCell"/>
</dbReference>
<dbReference type="GO" id="GO:0022857">
    <property type="term" value="F:transmembrane transporter activity"/>
    <property type="evidence" value="ECO:0007669"/>
    <property type="project" value="InterPro"/>
</dbReference>
<keyword evidence="3" id="KW-0813">Transport</keyword>
<dbReference type="GO" id="GO:0033214">
    <property type="term" value="P:siderophore-iron import into cell"/>
    <property type="evidence" value="ECO:0007669"/>
    <property type="project" value="TreeGrafter"/>
</dbReference>
<evidence type="ECO:0000256" key="2">
    <source>
        <dbReference type="ARBA" id="ARBA00007935"/>
    </source>
</evidence>
<dbReference type="PANTHER" id="PTHR30472">
    <property type="entry name" value="FERRIC ENTEROBACTIN TRANSPORT SYSTEM PERMEASE PROTEIN"/>
    <property type="match status" value="1"/>
</dbReference>
<evidence type="ECO:0000256" key="6">
    <source>
        <dbReference type="ARBA" id="ARBA00022989"/>
    </source>
</evidence>
<dbReference type="InterPro" id="IPR037294">
    <property type="entry name" value="ABC_BtuC-like"/>
</dbReference>
<evidence type="ECO:0000256" key="7">
    <source>
        <dbReference type="ARBA" id="ARBA00023136"/>
    </source>
</evidence>
<comment type="similarity">
    <text evidence="2">Belongs to the binding-protein-dependent transport system permease family. FecCD subfamily.</text>
</comment>
<feature type="transmembrane region" description="Helical" evidence="8">
    <location>
        <begin position="304"/>
        <end position="320"/>
    </location>
</feature>
<dbReference type="CDD" id="cd06550">
    <property type="entry name" value="TM_ABC_iron-siderophores_like"/>
    <property type="match status" value="1"/>
</dbReference>
<feature type="transmembrane region" description="Helical" evidence="8">
    <location>
        <begin position="217"/>
        <end position="238"/>
    </location>
</feature>
<feature type="transmembrane region" description="Helical" evidence="8">
    <location>
        <begin position="175"/>
        <end position="196"/>
    </location>
</feature>
<evidence type="ECO:0000256" key="8">
    <source>
        <dbReference type="SAM" id="Phobius"/>
    </source>
</evidence>
<feature type="transmembrane region" description="Helical" evidence="8">
    <location>
        <begin position="258"/>
        <end position="283"/>
    </location>
</feature>
<dbReference type="OrthoDB" id="9055647at2"/>
<evidence type="ECO:0000256" key="1">
    <source>
        <dbReference type="ARBA" id="ARBA00004651"/>
    </source>
</evidence>
<evidence type="ECO:0000313" key="9">
    <source>
        <dbReference type="EMBL" id="TDO98902.1"/>
    </source>
</evidence>
<feature type="transmembrane region" description="Helical" evidence="8">
    <location>
        <begin position="90"/>
        <end position="108"/>
    </location>
</feature>
<evidence type="ECO:0000256" key="5">
    <source>
        <dbReference type="ARBA" id="ARBA00022692"/>
    </source>
</evidence>
<dbReference type="PANTHER" id="PTHR30472:SF1">
    <property type="entry name" value="FE(3+) DICITRATE TRANSPORT SYSTEM PERMEASE PROTEIN FECC-RELATED"/>
    <property type="match status" value="1"/>
</dbReference>
<feature type="transmembrane region" description="Helical" evidence="8">
    <location>
        <begin position="120"/>
        <end position="138"/>
    </location>
</feature>
<keyword evidence="5 8" id="KW-0812">Transmembrane</keyword>
<organism evidence="9 10">
    <name type="scientific">Marinomonas balearica</name>
    <dbReference type="NCBI Taxonomy" id="491947"/>
    <lineage>
        <taxon>Bacteria</taxon>
        <taxon>Pseudomonadati</taxon>
        <taxon>Pseudomonadota</taxon>
        <taxon>Gammaproteobacteria</taxon>
        <taxon>Oceanospirillales</taxon>
        <taxon>Oceanospirillaceae</taxon>
        <taxon>Marinomonas</taxon>
    </lineage>
</organism>
<keyword evidence="7 8" id="KW-0472">Membrane</keyword>
<dbReference type="RefSeq" id="WP_133503121.1">
    <property type="nucleotide sequence ID" value="NZ_SNXC01000010.1"/>
</dbReference>
<proteinExistence type="inferred from homology"/>
<dbReference type="FunFam" id="1.10.3470.10:FF:000001">
    <property type="entry name" value="Vitamin B12 ABC transporter permease BtuC"/>
    <property type="match status" value="1"/>
</dbReference>
<dbReference type="Gene3D" id="1.10.3470.10">
    <property type="entry name" value="ABC transporter involved in vitamin B12 uptake, BtuC"/>
    <property type="match status" value="1"/>
</dbReference>
<gene>
    <name evidence="9" type="ORF">DFP79_1317</name>
</gene>
<evidence type="ECO:0000256" key="3">
    <source>
        <dbReference type="ARBA" id="ARBA00022448"/>
    </source>
</evidence>
<sequence length="358" mass="37715">MQTYESSVPSTTNLQPVHAEKNRHQLHALSRKKRFFWLIASVAMLILVAFASLTIGSKPISIVSIFQTLNGNDIGLESAIIWEGRIPRTLNGLFVGMALGVSGALIQAITRNPLADPGILGVNVGASLAIAIGIVFMGASSLMDFFVFSAAGALITSVLVYAIGQSKGRPDPLRLTLAGVAIGAVLGGISSGLTLFNPSAFDAIRFWVIGSLDVRTLDIPLFIAPIVILSCIAAFSLTPSLNTLGLGDALASTLGTHIIKTQAACLIIITLLCGCATAAAGPIGFVSLMMPHIARWMVGPDQRWIIPFCCLLTPILLISSDTVGRVILTSELQVSVVTAFIGAPILIYLARQKEASRL</sequence>
<feature type="transmembrane region" description="Helical" evidence="8">
    <location>
        <begin position="145"/>
        <end position="163"/>
    </location>
</feature>
<keyword evidence="10" id="KW-1185">Reference proteome</keyword>
<protein>
    <submittedName>
        <fullName evidence="9">Iron complex transport system permease protein</fullName>
    </submittedName>
</protein>
<dbReference type="InterPro" id="IPR000522">
    <property type="entry name" value="ABC_transptr_permease_BtuC"/>
</dbReference>